<proteinExistence type="predicted"/>
<sequence>MEEEIIHPEPTVGIHLSASGQVQITFVGAICAMDDVAGEAVLTIHATQLEELRDAILDFLPN</sequence>
<reference evidence="1 2" key="1">
    <citation type="submission" date="2014-12" db="EMBL/GenBank/DDBJ databases">
        <authorList>
            <person name="Kuzmanovic N."/>
            <person name="Pulawska J."/>
            <person name="Obradovic A."/>
        </authorList>
    </citation>
    <scope>NUCLEOTIDE SEQUENCE [LARGE SCALE GENOMIC DNA]</scope>
    <source>
        <strain evidence="1 2">KFB 330</strain>
    </source>
</reference>
<comment type="caution">
    <text evidence="1">The sequence shown here is derived from an EMBL/GenBank/DDBJ whole genome shotgun (WGS) entry which is preliminary data.</text>
</comment>
<protein>
    <submittedName>
        <fullName evidence="1">Uncharacterized protein</fullName>
    </submittedName>
</protein>
<dbReference type="EMBL" id="JWIT01000007">
    <property type="protein sequence ID" value="KJF73163.1"/>
    <property type="molecule type" value="Genomic_DNA"/>
</dbReference>
<organism evidence="1 2">
    <name type="scientific">Agrobacterium arsenijevicii</name>
    <dbReference type="NCBI Taxonomy" id="1585697"/>
    <lineage>
        <taxon>Bacteria</taxon>
        <taxon>Pseudomonadati</taxon>
        <taxon>Pseudomonadota</taxon>
        <taxon>Alphaproteobacteria</taxon>
        <taxon>Hyphomicrobiales</taxon>
        <taxon>Rhizobiaceae</taxon>
        <taxon>Rhizobium/Agrobacterium group</taxon>
        <taxon>Agrobacterium</taxon>
    </lineage>
</organism>
<keyword evidence="2" id="KW-1185">Reference proteome</keyword>
<evidence type="ECO:0000313" key="1">
    <source>
        <dbReference type="EMBL" id="KJF73163.1"/>
    </source>
</evidence>
<dbReference type="RefSeq" id="WP_045019031.1">
    <property type="nucleotide sequence ID" value="NZ_CP166105.1"/>
</dbReference>
<evidence type="ECO:0000313" key="2">
    <source>
        <dbReference type="Proteomes" id="UP000032564"/>
    </source>
</evidence>
<dbReference type="Proteomes" id="UP000032564">
    <property type="component" value="Unassembled WGS sequence"/>
</dbReference>
<gene>
    <name evidence="1" type="ORF">RP75_13230</name>
</gene>
<name>A0ABR5D818_9HYPH</name>
<accession>A0ABR5D818</accession>